<accession>A0ABC8QEC3</accession>
<keyword evidence="2" id="KW-1185">Reference proteome</keyword>
<comment type="caution">
    <text evidence="1">The sequence shown here is derived from an EMBL/GenBank/DDBJ whole genome shotgun (WGS) entry which is preliminary data.</text>
</comment>
<evidence type="ECO:0000313" key="1">
    <source>
        <dbReference type="EMBL" id="CAJ0778913.1"/>
    </source>
</evidence>
<gene>
    <name evidence="1" type="ORF">LMG18096_00851</name>
</gene>
<protein>
    <submittedName>
        <fullName evidence="1">Uncharacterized protein</fullName>
    </submittedName>
</protein>
<name>A0ABC8QEC3_9RALS</name>
<dbReference type="Proteomes" id="UP001189663">
    <property type="component" value="Unassembled WGS sequence"/>
</dbReference>
<proteinExistence type="predicted"/>
<evidence type="ECO:0000313" key="2">
    <source>
        <dbReference type="Proteomes" id="UP001189663"/>
    </source>
</evidence>
<organism evidence="1 2">
    <name type="scientific">Ralstonia holmesii</name>
    <dbReference type="NCBI Taxonomy" id="3058602"/>
    <lineage>
        <taxon>Bacteria</taxon>
        <taxon>Pseudomonadati</taxon>
        <taxon>Pseudomonadota</taxon>
        <taxon>Betaproteobacteria</taxon>
        <taxon>Burkholderiales</taxon>
        <taxon>Burkholderiaceae</taxon>
        <taxon>Ralstonia</taxon>
    </lineage>
</organism>
<dbReference type="EMBL" id="CATZAT010000001">
    <property type="protein sequence ID" value="CAJ0778913.1"/>
    <property type="molecule type" value="Genomic_DNA"/>
</dbReference>
<reference evidence="1 2" key="1">
    <citation type="submission" date="2023-07" db="EMBL/GenBank/DDBJ databases">
        <authorList>
            <person name="Peeters C."/>
        </authorList>
    </citation>
    <scope>NUCLEOTIDE SEQUENCE [LARGE SCALE GENOMIC DNA]</scope>
    <source>
        <strain evidence="1 2">LMG 18096</strain>
    </source>
</reference>
<dbReference type="AlphaFoldDB" id="A0ABC8QEC3"/>
<sequence>MSKLVEKDCDATYSDEQADLFKSWVKHFGAVDAKELDLGVLTAIHELVVNHLSPSTPPGQELSSASVD</sequence>